<dbReference type="InterPro" id="IPR040273">
    <property type="entry name" value="PIP1"/>
</dbReference>
<sequence>MTGAWKHPLQFLDVPQQHAEFSRKFSIGTIRKLKWRLLWVQPSASTLGTEAAPSRALPISASKIELPFKANTLLIIFVMISVAILSLAGDGVEASRVLPEDFASANHLNTPSSIYEKAKHNMAYWFERLLSGPSPSGPAHRSDGSHHHRTHRTWPRHPRSSISSFQMHWLCWTTS</sequence>
<proteinExistence type="predicted"/>
<evidence type="ECO:0000313" key="2">
    <source>
        <dbReference type="EMBL" id="KAG6655984.1"/>
    </source>
</evidence>
<dbReference type="PANTHER" id="PTHR37245:SF4">
    <property type="entry name" value="PAMP-INDUCED SECRETED PEPTIDE 1"/>
    <property type="match status" value="1"/>
</dbReference>
<name>A0A8T1QPE0_CARIL</name>
<accession>A0A8T1QPE0</accession>
<protein>
    <submittedName>
        <fullName evidence="2">Uncharacterized protein</fullName>
    </submittedName>
</protein>
<dbReference type="AlphaFoldDB" id="A0A8T1QPE0"/>
<gene>
    <name evidence="2" type="ORF">CIPAW_05G255000</name>
</gene>
<dbReference type="GO" id="GO:0006952">
    <property type="term" value="P:defense response"/>
    <property type="evidence" value="ECO:0007669"/>
    <property type="project" value="InterPro"/>
</dbReference>
<dbReference type="PANTHER" id="PTHR37245">
    <property type="entry name" value="PAMP-INDUCED SECRETED PEPTIDE 1"/>
    <property type="match status" value="1"/>
</dbReference>
<comment type="caution">
    <text evidence="2">The sequence shown here is derived from an EMBL/GenBank/DDBJ whole genome shotgun (WGS) entry which is preliminary data.</text>
</comment>
<evidence type="ECO:0000313" key="3">
    <source>
        <dbReference type="Proteomes" id="UP000811609"/>
    </source>
</evidence>
<dbReference type="Proteomes" id="UP000811609">
    <property type="component" value="Chromosome 5"/>
</dbReference>
<organism evidence="2 3">
    <name type="scientific">Carya illinoinensis</name>
    <name type="common">Pecan</name>
    <dbReference type="NCBI Taxonomy" id="32201"/>
    <lineage>
        <taxon>Eukaryota</taxon>
        <taxon>Viridiplantae</taxon>
        <taxon>Streptophyta</taxon>
        <taxon>Embryophyta</taxon>
        <taxon>Tracheophyta</taxon>
        <taxon>Spermatophyta</taxon>
        <taxon>Magnoliopsida</taxon>
        <taxon>eudicotyledons</taxon>
        <taxon>Gunneridae</taxon>
        <taxon>Pentapetalae</taxon>
        <taxon>rosids</taxon>
        <taxon>fabids</taxon>
        <taxon>Fagales</taxon>
        <taxon>Juglandaceae</taxon>
        <taxon>Carya</taxon>
    </lineage>
</organism>
<dbReference type="EMBL" id="CM031813">
    <property type="protein sequence ID" value="KAG6655984.1"/>
    <property type="molecule type" value="Genomic_DNA"/>
</dbReference>
<keyword evidence="3" id="KW-1185">Reference proteome</keyword>
<feature type="region of interest" description="Disordered" evidence="1">
    <location>
        <begin position="135"/>
        <end position="159"/>
    </location>
</feature>
<feature type="compositionally biased region" description="Basic residues" evidence="1">
    <location>
        <begin position="146"/>
        <end position="159"/>
    </location>
</feature>
<evidence type="ECO:0000256" key="1">
    <source>
        <dbReference type="SAM" id="MobiDB-lite"/>
    </source>
</evidence>
<reference evidence="2" key="1">
    <citation type="submission" date="2020-12" db="EMBL/GenBank/DDBJ databases">
        <title>WGS assembly of Carya illinoinensis cv. Pawnee.</title>
        <authorList>
            <person name="Platts A."/>
            <person name="Shu S."/>
            <person name="Wright S."/>
            <person name="Barry K."/>
            <person name="Edger P."/>
            <person name="Pires J.C."/>
            <person name="Schmutz J."/>
        </authorList>
    </citation>
    <scope>NUCLEOTIDE SEQUENCE</scope>
    <source>
        <tissue evidence="2">Leaf</tissue>
    </source>
</reference>